<accession>A0DNX1</accession>
<dbReference type="InParanoid" id="A0DNX1"/>
<dbReference type="Proteomes" id="UP000000600">
    <property type="component" value="Unassembled WGS sequence"/>
</dbReference>
<dbReference type="OMA" id="YDEKWIN"/>
<dbReference type="HOGENOM" id="CLU_1351191_0_0_1"/>
<reference evidence="1 2" key="1">
    <citation type="journal article" date="2006" name="Nature">
        <title>Global trends of whole-genome duplications revealed by the ciliate Paramecium tetraurelia.</title>
        <authorList>
            <consortium name="Genoscope"/>
            <person name="Aury J.-M."/>
            <person name="Jaillon O."/>
            <person name="Duret L."/>
            <person name="Noel B."/>
            <person name="Jubin C."/>
            <person name="Porcel B.M."/>
            <person name="Segurens B."/>
            <person name="Daubin V."/>
            <person name="Anthouard V."/>
            <person name="Aiach N."/>
            <person name="Arnaiz O."/>
            <person name="Billaut A."/>
            <person name="Beisson J."/>
            <person name="Blanc I."/>
            <person name="Bouhouche K."/>
            <person name="Camara F."/>
            <person name="Duharcourt S."/>
            <person name="Guigo R."/>
            <person name="Gogendeau D."/>
            <person name="Katinka M."/>
            <person name="Keller A.-M."/>
            <person name="Kissmehl R."/>
            <person name="Klotz C."/>
            <person name="Koll F."/>
            <person name="Le Moue A."/>
            <person name="Lepere C."/>
            <person name="Malinsky S."/>
            <person name="Nowacki M."/>
            <person name="Nowak J.K."/>
            <person name="Plattner H."/>
            <person name="Poulain J."/>
            <person name="Ruiz F."/>
            <person name="Serrano V."/>
            <person name="Zagulski M."/>
            <person name="Dessen P."/>
            <person name="Betermier M."/>
            <person name="Weissenbach J."/>
            <person name="Scarpelli C."/>
            <person name="Schachter V."/>
            <person name="Sperling L."/>
            <person name="Meyer E."/>
            <person name="Cohen J."/>
            <person name="Wincker P."/>
        </authorList>
    </citation>
    <scope>NUCLEOTIDE SEQUENCE [LARGE SCALE GENOMIC DNA]</scope>
    <source>
        <strain evidence="1 2">Stock d4-2</strain>
    </source>
</reference>
<evidence type="ECO:0000313" key="1">
    <source>
        <dbReference type="EMBL" id="CAK84738.1"/>
    </source>
</evidence>
<proteinExistence type="predicted"/>
<name>A0DNX1_PARTE</name>
<organism evidence="1 2">
    <name type="scientific">Paramecium tetraurelia</name>
    <dbReference type="NCBI Taxonomy" id="5888"/>
    <lineage>
        <taxon>Eukaryota</taxon>
        <taxon>Sar</taxon>
        <taxon>Alveolata</taxon>
        <taxon>Ciliophora</taxon>
        <taxon>Intramacronucleata</taxon>
        <taxon>Oligohymenophorea</taxon>
        <taxon>Peniculida</taxon>
        <taxon>Parameciidae</taxon>
        <taxon>Paramecium</taxon>
    </lineage>
</organism>
<dbReference type="OrthoDB" id="323110at2759"/>
<gene>
    <name evidence="1" type="ORF">GSPATT00018934001</name>
</gene>
<dbReference type="GeneID" id="5037920"/>
<dbReference type="AlphaFoldDB" id="A0DNX1"/>
<dbReference type="EMBL" id="CT868518">
    <property type="protein sequence ID" value="CAK84738.1"/>
    <property type="molecule type" value="Genomic_DNA"/>
</dbReference>
<evidence type="ECO:0000313" key="2">
    <source>
        <dbReference type="Proteomes" id="UP000000600"/>
    </source>
</evidence>
<protein>
    <submittedName>
        <fullName evidence="1">Uncharacterized protein</fullName>
    </submittedName>
</protein>
<dbReference type="RefSeq" id="XP_001452135.1">
    <property type="nucleotide sequence ID" value="XM_001452098.1"/>
</dbReference>
<keyword evidence="2" id="KW-1185">Reference proteome</keyword>
<dbReference type="KEGG" id="ptm:GSPATT00018934001"/>
<sequence length="203" mass="23628">MDQNIGMNRNVYKMKINSYISAVILEEFHINNKNQEESRRNVDQNMIQQVMKKENISIVFTTSPQVELEFIQIPIIQVRVNQNGTVDSDQIIRDNRSINIEKVKGNILYLIDTYNTMIKYVICLQFIANLTEDYHNLDSFTQDLIKQQSELNDYTKELKKLGVVGSSNSTQAPQSEIIASQQTYQLPSPIRIPLFKFNQMFIQ</sequence>